<reference evidence="2" key="3">
    <citation type="submission" date="2010-09" db="EMBL/GenBank/DDBJ databases">
        <title>Annotation of Gaeumannomyces graminis var. tritici R3-111a-1.</title>
        <authorList>
            <consortium name="The Broad Institute Genome Sequencing Platform"/>
            <person name="Ma L.-J."/>
            <person name="Dead R."/>
            <person name="Young S.K."/>
            <person name="Zeng Q."/>
            <person name="Gargeya S."/>
            <person name="Fitzgerald M."/>
            <person name="Haas B."/>
            <person name="Abouelleil A."/>
            <person name="Alvarado L."/>
            <person name="Arachchi H.M."/>
            <person name="Berlin A."/>
            <person name="Brown A."/>
            <person name="Chapman S.B."/>
            <person name="Chen Z."/>
            <person name="Dunbar C."/>
            <person name="Freedman E."/>
            <person name="Gearin G."/>
            <person name="Gellesch M."/>
            <person name="Goldberg J."/>
            <person name="Griggs A."/>
            <person name="Gujja S."/>
            <person name="Heiman D."/>
            <person name="Howarth C."/>
            <person name="Larson L."/>
            <person name="Lui A."/>
            <person name="MacDonald P.J.P."/>
            <person name="Mehta T."/>
            <person name="Montmayeur A."/>
            <person name="Murphy C."/>
            <person name="Neiman D."/>
            <person name="Pearson M."/>
            <person name="Priest M."/>
            <person name="Roberts A."/>
            <person name="Saif S."/>
            <person name="Shea T."/>
            <person name="Shenoy N."/>
            <person name="Sisk P."/>
            <person name="Stolte C."/>
            <person name="Sykes S."/>
            <person name="Yandava C."/>
            <person name="Wortman J."/>
            <person name="Nusbaum C."/>
            <person name="Birren B."/>
        </authorList>
    </citation>
    <scope>NUCLEOTIDE SEQUENCE</scope>
    <source>
        <strain evidence="2">R3-111a-1</strain>
    </source>
</reference>
<keyword evidence="4" id="KW-1185">Reference proteome</keyword>
<dbReference type="PANTHER" id="PTHR30244">
    <property type="entry name" value="TRANSAMINASE"/>
    <property type="match status" value="1"/>
</dbReference>
<dbReference type="PIRSF" id="PIRSF000390">
    <property type="entry name" value="PLP_StrS"/>
    <property type="match status" value="1"/>
</dbReference>
<dbReference type="Pfam" id="PF01041">
    <property type="entry name" value="DegT_DnrJ_EryC1"/>
    <property type="match status" value="2"/>
</dbReference>
<dbReference type="Proteomes" id="UP000006039">
    <property type="component" value="Unassembled WGS sequence"/>
</dbReference>
<dbReference type="InterPro" id="IPR015422">
    <property type="entry name" value="PyrdxlP-dep_Trfase_small"/>
</dbReference>
<reference evidence="4" key="1">
    <citation type="submission" date="2010-07" db="EMBL/GenBank/DDBJ databases">
        <title>The genome sequence of Gaeumannomyces graminis var. tritici strain R3-111a-1.</title>
        <authorList>
            <consortium name="The Broad Institute Genome Sequencing Platform"/>
            <person name="Ma L.-J."/>
            <person name="Dead R."/>
            <person name="Young S."/>
            <person name="Zeng Q."/>
            <person name="Koehrsen M."/>
            <person name="Alvarado L."/>
            <person name="Berlin A."/>
            <person name="Chapman S.B."/>
            <person name="Chen Z."/>
            <person name="Freedman E."/>
            <person name="Gellesch M."/>
            <person name="Goldberg J."/>
            <person name="Griggs A."/>
            <person name="Gujja S."/>
            <person name="Heilman E.R."/>
            <person name="Heiman D."/>
            <person name="Hepburn T."/>
            <person name="Howarth C."/>
            <person name="Jen D."/>
            <person name="Larson L."/>
            <person name="Mehta T."/>
            <person name="Neiman D."/>
            <person name="Pearson M."/>
            <person name="Roberts A."/>
            <person name="Saif S."/>
            <person name="Shea T."/>
            <person name="Shenoy N."/>
            <person name="Sisk P."/>
            <person name="Stolte C."/>
            <person name="Sykes S."/>
            <person name="Walk T."/>
            <person name="White J."/>
            <person name="Yandava C."/>
            <person name="Haas B."/>
            <person name="Nusbaum C."/>
            <person name="Birren B."/>
        </authorList>
    </citation>
    <scope>NUCLEOTIDE SEQUENCE [LARGE SCALE GENOMIC DNA]</scope>
    <source>
        <strain evidence="4">R3-111a-1</strain>
    </source>
</reference>
<dbReference type="InterPro" id="IPR015424">
    <property type="entry name" value="PyrdxlP-dep_Trfase"/>
</dbReference>
<reference evidence="3" key="4">
    <citation type="journal article" date="2015" name="G3 (Bethesda)">
        <title>Genome sequences of three phytopathogenic species of the Magnaporthaceae family of fungi.</title>
        <authorList>
            <person name="Okagaki L.H."/>
            <person name="Nunes C.C."/>
            <person name="Sailsbery J."/>
            <person name="Clay B."/>
            <person name="Brown D."/>
            <person name="John T."/>
            <person name="Oh Y."/>
            <person name="Young N."/>
            <person name="Fitzgerald M."/>
            <person name="Haas B.J."/>
            <person name="Zeng Q."/>
            <person name="Young S."/>
            <person name="Adiconis X."/>
            <person name="Fan L."/>
            <person name="Levin J.Z."/>
            <person name="Mitchell T.K."/>
            <person name="Okubara P.A."/>
            <person name="Farman M.L."/>
            <person name="Kohn L.M."/>
            <person name="Birren B."/>
            <person name="Ma L.-J."/>
            <person name="Dean R.A."/>
        </authorList>
    </citation>
    <scope>NUCLEOTIDE SEQUENCE</scope>
    <source>
        <strain evidence="3">R3-111a-1</strain>
    </source>
</reference>
<feature type="compositionally biased region" description="Gly residues" evidence="1">
    <location>
        <begin position="311"/>
        <end position="321"/>
    </location>
</feature>
<protein>
    <recommendedName>
        <fullName evidence="5">UDP-4-amino-4-deoxy-L-arabinose-oxoglutarate aminotransferase</fullName>
    </recommendedName>
</protein>
<name>J3NHI4_GAET3</name>
<reference evidence="3" key="5">
    <citation type="submission" date="2018-04" db="UniProtKB">
        <authorList>
            <consortium name="EnsemblFungi"/>
        </authorList>
    </citation>
    <scope>IDENTIFICATION</scope>
    <source>
        <strain evidence="3">R3-111a-1</strain>
    </source>
</reference>
<dbReference type="InterPro" id="IPR000653">
    <property type="entry name" value="DegT/StrS_aminotransferase"/>
</dbReference>
<dbReference type="GO" id="GO:0000271">
    <property type="term" value="P:polysaccharide biosynthetic process"/>
    <property type="evidence" value="ECO:0007669"/>
    <property type="project" value="TreeGrafter"/>
</dbReference>
<sequence>MAAQPFLPFTKPEFDEPTIAAVVEVLRSGWVTSGPKVLEFEAALSAYFGGRPVRTFSSGTATLEVALRVAGVGPGDEVITSPLSWVATANVILAVGATPVFVDVDPATRNLDLDLVERALTSRTRAIIPVHLAGLPVDMDRLYALAAAAGLRVVEDAAQAIGSRWQGRRVGSFGDLVSFSFQATKNVTTGEGGCLVLNDEAEARLAGKLRLQGLTRSGADGFEVDVLGGKSNMTDLAAAIGLAQLAKADAIAAKRRRLARRYLTAFAGGDGAAAFERTYGAQLPPPPCDDCTTTPGAACGCEYEDATTAGAEGGETPGGGSSTSTSTSTSRSNCHLFQLVLPPRVGRATFIQQMRERHQIGVGVHYPAIHLFQLYRARGFGDGMFPVAERVGRQIVTLPLFNSMTDADVDRVADAVKALLGPATPLTG</sequence>
<dbReference type="OrthoDB" id="416253at2759"/>
<dbReference type="STRING" id="644352.J3NHI4"/>
<dbReference type="PANTHER" id="PTHR30244:SF34">
    <property type="entry name" value="DTDP-4-AMINO-4,6-DIDEOXYGALACTOSE TRANSAMINASE"/>
    <property type="match status" value="1"/>
</dbReference>
<evidence type="ECO:0000313" key="2">
    <source>
        <dbReference type="EMBL" id="EJT80727.1"/>
    </source>
</evidence>
<dbReference type="GO" id="GO:0030170">
    <property type="term" value="F:pyridoxal phosphate binding"/>
    <property type="evidence" value="ECO:0007669"/>
    <property type="project" value="TreeGrafter"/>
</dbReference>
<dbReference type="GeneID" id="20341179"/>
<proteinExistence type="predicted"/>
<reference evidence="2" key="2">
    <citation type="submission" date="2010-07" db="EMBL/GenBank/DDBJ databases">
        <authorList>
            <consortium name="The Broad Institute Genome Sequencing Platform"/>
            <consortium name="Broad Institute Genome Sequencing Center for Infectious Disease"/>
            <person name="Ma L.-J."/>
            <person name="Dead R."/>
            <person name="Young S."/>
            <person name="Zeng Q."/>
            <person name="Koehrsen M."/>
            <person name="Alvarado L."/>
            <person name="Berlin A."/>
            <person name="Chapman S.B."/>
            <person name="Chen Z."/>
            <person name="Freedman E."/>
            <person name="Gellesch M."/>
            <person name="Goldberg J."/>
            <person name="Griggs A."/>
            <person name="Gujja S."/>
            <person name="Heilman E.R."/>
            <person name="Heiman D."/>
            <person name="Hepburn T."/>
            <person name="Howarth C."/>
            <person name="Jen D."/>
            <person name="Larson L."/>
            <person name="Mehta T."/>
            <person name="Neiman D."/>
            <person name="Pearson M."/>
            <person name="Roberts A."/>
            <person name="Saif S."/>
            <person name="Shea T."/>
            <person name="Shenoy N."/>
            <person name="Sisk P."/>
            <person name="Stolte C."/>
            <person name="Sykes S."/>
            <person name="Walk T."/>
            <person name="White J."/>
            <person name="Yandava C."/>
            <person name="Haas B."/>
            <person name="Nusbaum C."/>
            <person name="Birren B."/>
        </authorList>
    </citation>
    <scope>NUCLEOTIDE SEQUENCE</scope>
    <source>
        <strain evidence="2">R3-111a-1</strain>
    </source>
</reference>
<dbReference type="HOGENOM" id="CLU_033332_7_2_1"/>
<dbReference type="CDD" id="cd00616">
    <property type="entry name" value="AHBA_syn"/>
    <property type="match status" value="1"/>
</dbReference>
<dbReference type="EMBL" id="GL385395">
    <property type="protein sequence ID" value="EJT80727.1"/>
    <property type="molecule type" value="Genomic_DNA"/>
</dbReference>
<evidence type="ECO:0000313" key="4">
    <source>
        <dbReference type="Proteomes" id="UP000006039"/>
    </source>
</evidence>
<evidence type="ECO:0000313" key="3">
    <source>
        <dbReference type="EnsemblFungi" id="EJT80727"/>
    </source>
</evidence>
<dbReference type="SUPFAM" id="SSF53383">
    <property type="entry name" value="PLP-dependent transferases"/>
    <property type="match status" value="2"/>
</dbReference>
<dbReference type="EnsemblFungi" id="EJT80727">
    <property type="protein sequence ID" value="EJT80727"/>
    <property type="gene ID" value="GGTG_00721"/>
</dbReference>
<evidence type="ECO:0008006" key="5">
    <source>
        <dbReference type="Google" id="ProtNLM"/>
    </source>
</evidence>
<organism evidence="2">
    <name type="scientific">Gaeumannomyces tritici (strain R3-111a-1)</name>
    <name type="common">Wheat and barley take-all root rot fungus</name>
    <name type="synonym">Gaeumannomyces graminis var. tritici</name>
    <dbReference type="NCBI Taxonomy" id="644352"/>
    <lineage>
        <taxon>Eukaryota</taxon>
        <taxon>Fungi</taxon>
        <taxon>Dikarya</taxon>
        <taxon>Ascomycota</taxon>
        <taxon>Pezizomycotina</taxon>
        <taxon>Sordariomycetes</taxon>
        <taxon>Sordariomycetidae</taxon>
        <taxon>Magnaporthales</taxon>
        <taxon>Magnaporthaceae</taxon>
        <taxon>Gaeumannomyces</taxon>
    </lineage>
</organism>
<evidence type="ECO:0000256" key="1">
    <source>
        <dbReference type="SAM" id="MobiDB-lite"/>
    </source>
</evidence>
<accession>J3NHI4</accession>
<dbReference type="VEuPathDB" id="FungiDB:GGTG_00721"/>
<dbReference type="eggNOG" id="ENOG502RAKS">
    <property type="taxonomic scope" value="Eukaryota"/>
</dbReference>
<feature type="region of interest" description="Disordered" evidence="1">
    <location>
        <begin position="310"/>
        <end position="330"/>
    </location>
</feature>
<dbReference type="InterPro" id="IPR015421">
    <property type="entry name" value="PyrdxlP-dep_Trfase_major"/>
</dbReference>
<dbReference type="GO" id="GO:0008483">
    <property type="term" value="F:transaminase activity"/>
    <property type="evidence" value="ECO:0007669"/>
    <property type="project" value="TreeGrafter"/>
</dbReference>
<gene>
    <name evidence="3" type="primary">20341179</name>
    <name evidence="2" type="ORF">GGTG_00721</name>
</gene>
<dbReference type="Gene3D" id="3.90.1150.10">
    <property type="entry name" value="Aspartate Aminotransferase, domain 1"/>
    <property type="match status" value="1"/>
</dbReference>
<dbReference type="AlphaFoldDB" id="J3NHI4"/>
<dbReference type="Gene3D" id="3.40.640.10">
    <property type="entry name" value="Type I PLP-dependent aspartate aminotransferase-like (Major domain)"/>
    <property type="match status" value="1"/>
</dbReference>
<dbReference type="RefSeq" id="XP_009216736.1">
    <property type="nucleotide sequence ID" value="XM_009218472.1"/>
</dbReference>